<organism evidence="1 2">
    <name type="scientific">Brachionus plicatilis</name>
    <name type="common">Marine rotifer</name>
    <name type="synonym">Brachionus muelleri</name>
    <dbReference type="NCBI Taxonomy" id="10195"/>
    <lineage>
        <taxon>Eukaryota</taxon>
        <taxon>Metazoa</taxon>
        <taxon>Spiralia</taxon>
        <taxon>Gnathifera</taxon>
        <taxon>Rotifera</taxon>
        <taxon>Eurotatoria</taxon>
        <taxon>Monogononta</taxon>
        <taxon>Pseudotrocha</taxon>
        <taxon>Ploima</taxon>
        <taxon>Brachionidae</taxon>
        <taxon>Brachionus</taxon>
    </lineage>
</organism>
<comment type="caution">
    <text evidence="1">The sequence shown here is derived from an EMBL/GenBank/DDBJ whole genome shotgun (WGS) entry which is preliminary data.</text>
</comment>
<reference evidence="1 2" key="1">
    <citation type="journal article" date="2018" name="Sci. Rep.">
        <title>Genomic signatures of local adaptation to the degree of environmental predictability in rotifers.</title>
        <authorList>
            <person name="Franch-Gras L."/>
            <person name="Hahn C."/>
            <person name="Garcia-Roger E.M."/>
            <person name="Carmona M.J."/>
            <person name="Serra M."/>
            <person name="Gomez A."/>
        </authorList>
    </citation>
    <scope>NUCLEOTIDE SEQUENCE [LARGE SCALE GENOMIC DNA]</scope>
    <source>
        <strain evidence="1">HYR1</strain>
    </source>
</reference>
<dbReference type="AlphaFoldDB" id="A0A3M7RWM1"/>
<evidence type="ECO:0000313" key="1">
    <source>
        <dbReference type="EMBL" id="RNA27892.1"/>
    </source>
</evidence>
<protein>
    <submittedName>
        <fullName evidence="1">Uncharacterized protein</fullName>
    </submittedName>
</protein>
<dbReference type="Proteomes" id="UP000276133">
    <property type="component" value="Unassembled WGS sequence"/>
</dbReference>
<proteinExistence type="predicted"/>
<dbReference type="EMBL" id="REGN01002478">
    <property type="protein sequence ID" value="RNA27892.1"/>
    <property type="molecule type" value="Genomic_DNA"/>
</dbReference>
<keyword evidence="2" id="KW-1185">Reference proteome</keyword>
<accession>A0A3M7RWM1</accession>
<gene>
    <name evidence="1" type="ORF">BpHYR1_036548</name>
</gene>
<evidence type="ECO:0000313" key="2">
    <source>
        <dbReference type="Proteomes" id="UP000276133"/>
    </source>
</evidence>
<name>A0A3M7RWM1_BRAPC</name>
<sequence length="70" mass="8270">MYIPTKLILNNIKKKTSLNREPIFNHPFVFSVVSFQNLRIFDICSDFFAVPNWPKGKNYYDLIVVMNKNS</sequence>